<dbReference type="EMBL" id="CM000762">
    <property type="protein sequence ID" value="KXG32680.1"/>
    <property type="molecule type" value="Genomic_DNA"/>
</dbReference>
<dbReference type="GO" id="GO:0006357">
    <property type="term" value="P:regulation of transcription by RNA polymerase II"/>
    <property type="evidence" value="ECO:0000318"/>
    <property type="project" value="GO_Central"/>
</dbReference>
<dbReference type="Proteomes" id="UP000000768">
    <property type="component" value="Chromosome 3"/>
</dbReference>
<accession>A0A1B6Q445</accession>
<feature type="compositionally biased region" description="Basic and acidic residues" evidence="1">
    <location>
        <begin position="50"/>
        <end position="60"/>
    </location>
</feature>
<dbReference type="PANTHER" id="PTHR34396:SF31">
    <property type="entry name" value="OS02G0326900 PROTEIN"/>
    <property type="match status" value="1"/>
</dbReference>
<dbReference type="InParanoid" id="A0A1B6Q445"/>
<dbReference type="GO" id="GO:0005634">
    <property type="term" value="C:nucleus"/>
    <property type="evidence" value="ECO:0000318"/>
    <property type="project" value="GO_Central"/>
</dbReference>
<evidence type="ECO:0008006" key="4">
    <source>
        <dbReference type="Google" id="ProtNLM"/>
    </source>
</evidence>
<dbReference type="PANTHER" id="PTHR34396">
    <property type="entry name" value="OS03G0264950 PROTEIN-RELATED"/>
    <property type="match status" value="1"/>
</dbReference>
<reference evidence="3" key="2">
    <citation type="journal article" date="2018" name="Plant J.">
        <title>The Sorghum bicolor reference genome: improved assembly, gene annotations, a transcriptome atlas, and signatures of genome organization.</title>
        <authorList>
            <person name="McCormick R.F."/>
            <person name="Truong S.K."/>
            <person name="Sreedasyam A."/>
            <person name="Jenkins J."/>
            <person name="Shu S."/>
            <person name="Sims D."/>
            <person name="Kennedy M."/>
            <person name="Amirebrahimi M."/>
            <person name="Weers B.D."/>
            <person name="McKinley B."/>
            <person name="Mattison A."/>
            <person name="Morishige D.T."/>
            <person name="Grimwood J."/>
            <person name="Schmutz J."/>
            <person name="Mullet J.E."/>
        </authorList>
    </citation>
    <scope>NUCLEOTIDE SEQUENCE [LARGE SCALE GENOMIC DNA]</scope>
    <source>
        <strain evidence="3">cv. BTx623</strain>
    </source>
</reference>
<reference evidence="2 3" key="1">
    <citation type="journal article" date="2009" name="Nature">
        <title>The Sorghum bicolor genome and the diversification of grasses.</title>
        <authorList>
            <person name="Paterson A.H."/>
            <person name="Bowers J.E."/>
            <person name="Bruggmann R."/>
            <person name="Dubchak I."/>
            <person name="Grimwood J."/>
            <person name="Gundlach H."/>
            <person name="Haberer G."/>
            <person name="Hellsten U."/>
            <person name="Mitros T."/>
            <person name="Poliakov A."/>
            <person name="Schmutz J."/>
            <person name="Spannagl M."/>
            <person name="Tang H."/>
            <person name="Wang X."/>
            <person name="Wicker T."/>
            <person name="Bharti A.K."/>
            <person name="Chapman J."/>
            <person name="Feltus F.A."/>
            <person name="Gowik U."/>
            <person name="Grigoriev I.V."/>
            <person name="Lyons E."/>
            <person name="Maher C.A."/>
            <person name="Martis M."/>
            <person name="Narechania A."/>
            <person name="Otillar R.P."/>
            <person name="Penning B.W."/>
            <person name="Salamov A.A."/>
            <person name="Wang Y."/>
            <person name="Zhang L."/>
            <person name="Carpita N.C."/>
            <person name="Freeling M."/>
            <person name="Gingle A.R."/>
            <person name="Hash C.T."/>
            <person name="Keller B."/>
            <person name="Klein P."/>
            <person name="Kresovich S."/>
            <person name="McCann M.C."/>
            <person name="Ming R."/>
            <person name="Peterson D.G."/>
            <person name="Mehboob-ur-Rahman"/>
            <person name="Ware D."/>
            <person name="Westhoff P."/>
            <person name="Mayer K.F."/>
            <person name="Messing J."/>
            <person name="Rokhsar D.S."/>
        </authorList>
    </citation>
    <scope>NUCLEOTIDE SEQUENCE [LARGE SCALE GENOMIC DNA]</scope>
    <source>
        <strain evidence="3">cv. BTx623</strain>
    </source>
</reference>
<evidence type="ECO:0000313" key="2">
    <source>
        <dbReference type="EMBL" id="KXG32680.1"/>
    </source>
</evidence>
<evidence type="ECO:0000256" key="1">
    <source>
        <dbReference type="SAM" id="MobiDB-lite"/>
    </source>
</evidence>
<name>A0A1B6Q445_SORBI</name>
<gene>
    <name evidence="2" type="ORF">SORBI_3003G183100</name>
</gene>
<keyword evidence="3" id="KW-1185">Reference proteome</keyword>
<dbReference type="SMART" id="SM00614">
    <property type="entry name" value="ZnF_BED"/>
    <property type="match status" value="1"/>
</dbReference>
<evidence type="ECO:0000313" key="3">
    <source>
        <dbReference type="Proteomes" id="UP000000768"/>
    </source>
</evidence>
<dbReference type="AlphaFoldDB" id="A0A1B6Q445"/>
<feature type="region of interest" description="Disordered" evidence="1">
    <location>
        <begin position="1"/>
        <end position="78"/>
    </location>
</feature>
<protein>
    <recommendedName>
        <fullName evidence="4">BED-type domain-containing protein</fullName>
    </recommendedName>
</protein>
<dbReference type="Gramene" id="KXG32680">
    <property type="protein sequence ID" value="KXG32680"/>
    <property type="gene ID" value="SORBI_3003G183100"/>
</dbReference>
<proteinExistence type="predicted"/>
<sequence>MAPRPSRGHAPLRNGAGGGGVQPSAAEGPLATTCDEWTGNDDFITAGLSPERDDDGRDPFDVFVDASGGGGSQPPVNDVDPVDAVDSNTHTMSTGVNGNGDGNATPSSGTCGKRRSKCWETFDEVFEMTNGNRVRVKAIWKICKKVLSGRSAAGTGHILRHAKGCLAKLISCLNIWFLIVKYFLCS</sequence>
<organism evidence="2 3">
    <name type="scientific">Sorghum bicolor</name>
    <name type="common">Sorghum</name>
    <name type="synonym">Sorghum vulgare</name>
    <dbReference type="NCBI Taxonomy" id="4558"/>
    <lineage>
        <taxon>Eukaryota</taxon>
        <taxon>Viridiplantae</taxon>
        <taxon>Streptophyta</taxon>
        <taxon>Embryophyta</taxon>
        <taxon>Tracheophyta</taxon>
        <taxon>Spermatophyta</taxon>
        <taxon>Magnoliopsida</taxon>
        <taxon>Liliopsida</taxon>
        <taxon>Poales</taxon>
        <taxon>Poaceae</taxon>
        <taxon>PACMAD clade</taxon>
        <taxon>Panicoideae</taxon>
        <taxon>Andropogonodae</taxon>
        <taxon>Andropogoneae</taxon>
        <taxon>Sorghinae</taxon>
        <taxon>Sorghum</taxon>
    </lineage>
</organism>
<dbReference type="InterPro" id="IPR053031">
    <property type="entry name" value="Cuticle_assoc_protein"/>
</dbReference>